<evidence type="ECO:0000313" key="2">
    <source>
        <dbReference type="Proteomes" id="UP000299102"/>
    </source>
</evidence>
<dbReference type="EMBL" id="BGZK01000517">
    <property type="protein sequence ID" value="GBP48140.1"/>
    <property type="molecule type" value="Genomic_DNA"/>
</dbReference>
<sequence length="113" mass="11803">MSVNIRVWGARGQGARPCGSALTAAAGSLHSTMQRRVVAYMLSNRTVRYGFSAATGGGRARVSVGTGGASATRIWVGESVVAHAYCLAHRMLIASYVARAAAPLSLTPRRLTI</sequence>
<proteinExistence type="predicted"/>
<protein>
    <submittedName>
        <fullName evidence="1">Uncharacterized protein</fullName>
    </submittedName>
</protein>
<name>A0A4C1WB66_EUMVA</name>
<reference evidence="1 2" key="1">
    <citation type="journal article" date="2019" name="Commun. Biol.">
        <title>The bagworm genome reveals a unique fibroin gene that provides high tensile strength.</title>
        <authorList>
            <person name="Kono N."/>
            <person name="Nakamura H."/>
            <person name="Ohtoshi R."/>
            <person name="Tomita M."/>
            <person name="Numata K."/>
            <person name="Arakawa K."/>
        </authorList>
    </citation>
    <scope>NUCLEOTIDE SEQUENCE [LARGE SCALE GENOMIC DNA]</scope>
</reference>
<keyword evidence="2" id="KW-1185">Reference proteome</keyword>
<gene>
    <name evidence="1" type="ORF">EVAR_74645_1</name>
</gene>
<dbReference type="Proteomes" id="UP000299102">
    <property type="component" value="Unassembled WGS sequence"/>
</dbReference>
<dbReference type="AlphaFoldDB" id="A0A4C1WB66"/>
<organism evidence="1 2">
    <name type="scientific">Eumeta variegata</name>
    <name type="common">Bagworm moth</name>
    <name type="synonym">Eumeta japonica</name>
    <dbReference type="NCBI Taxonomy" id="151549"/>
    <lineage>
        <taxon>Eukaryota</taxon>
        <taxon>Metazoa</taxon>
        <taxon>Ecdysozoa</taxon>
        <taxon>Arthropoda</taxon>
        <taxon>Hexapoda</taxon>
        <taxon>Insecta</taxon>
        <taxon>Pterygota</taxon>
        <taxon>Neoptera</taxon>
        <taxon>Endopterygota</taxon>
        <taxon>Lepidoptera</taxon>
        <taxon>Glossata</taxon>
        <taxon>Ditrysia</taxon>
        <taxon>Tineoidea</taxon>
        <taxon>Psychidae</taxon>
        <taxon>Oiketicinae</taxon>
        <taxon>Eumeta</taxon>
    </lineage>
</organism>
<accession>A0A4C1WB66</accession>
<evidence type="ECO:0000313" key="1">
    <source>
        <dbReference type="EMBL" id="GBP48140.1"/>
    </source>
</evidence>
<comment type="caution">
    <text evidence="1">The sequence shown here is derived from an EMBL/GenBank/DDBJ whole genome shotgun (WGS) entry which is preliminary data.</text>
</comment>